<name>A0AAV7PKF7_PLEWA</name>
<reference evidence="1" key="1">
    <citation type="journal article" date="2022" name="bioRxiv">
        <title>Sequencing and chromosome-scale assembly of the giantPleurodeles waltlgenome.</title>
        <authorList>
            <person name="Brown T."/>
            <person name="Elewa A."/>
            <person name="Iarovenko S."/>
            <person name="Subramanian E."/>
            <person name="Araus A.J."/>
            <person name="Petzold A."/>
            <person name="Susuki M."/>
            <person name="Suzuki K.-i.T."/>
            <person name="Hayashi T."/>
            <person name="Toyoda A."/>
            <person name="Oliveira C."/>
            <person name="Osipova E."/>
            <person name="Leigh N.D."/>
            <person name="Simon A."/>
            <person name="Yun M.H."/>
        </authorList>
    </citation>
    <scope>NUCLEOTIDE SEQUENCE</scope>
    <source>
        <strain evidence="1">20211129_DDA</strain>
        <tissue evidence="1">Liver</tissue>
    </source>
</reference>
<protein>
    <submittedName>
        <fullName evidence="1">Uncharacterized protein</fullName>
    </submittedName>
</protein>
<proteinExistence type="predicted"/>
<accession>A0AAV7PKF7</accession>
<dbReference type="AlphaFoldDB" id="A0AAV7PKF7"/>
<evidence type="ECO:0000313" key="2">
    <source>
        <dbReference type="Proteomes" id="UP001066276"/>
    </source>
</evidence>
<organism evidence="1 2">
    <name type="scientific">Pleurodeles waltl</name>
    <name type="common">Iberian ribbed newt</name>
    <dbReference type="NCBI Taxonomy" id="8319"/>
    <lineage>
        <taxon>Eukaryota</taxon>
        <taxon>Metazoa</taxon>
        <taxon>Chordata</taxon>
        <taxon>Craniata</taxon>
        <taxon>Vertebrata</taxon>
        <taxon>Euteleostomi</taxon>
        <taxon>Amphibia</taxon>
        <taxon>Batrachia</taxon>
        <taxon>Caudata</taxon>
        <taxon>Salamandroidea</taxon>
        <taxon>Salamandridae</taxon>
        <taxon>Pleurodelinae</taxon>
        <taxon>Pleurodeles</taxon>
    </lineage>
</organism>
<comment type="caution">
    <text evidence="1">The sequence shown here is derived from an EMBL/GenBank/DDBJ whole genome shotgun (WGS) entry which is preliminary data.</text>
</comment>
<dbReference type="Proteomes" id="UP001066276">
    <property type="component" value="Chromosome 7"/>
</dbReference>
<gene>
    <name evidence="1" type="ORF">NDU88_005983</name>
</gene>
<dbReference type="EMBL" id="JANPWB010000011">
    <property type="protein sequence ID" value="KAJ1127585.1"/>
    <property type="molecule type" value="Genomic_DNA"/>
</dbReference>
<sequence length="87" mass="9758">MHGTSDANITTVSLGGPERALLDVFRDKYYKGFSLLLPKRLIKQYKDDEELITYGADSNGGSFSNEIQYDMVIDVFDDCAQEISLTI</sequence>
<evidence type="ECO:0000313" key="1">
    <source>
        <dbReference type="EMBL" id="KAJ1127585.1"/>
    </source>
</evidence>
<keyword evidence="2" id="KW-1185">Reference proteome</keyword>